<evidence type="ECO:0000313" key="1">
    <source>
        <dbReference type="EMBL" id="GAA0738930.1"/>
    </source>
</evidence>
<reference evidence="1 2" key="1">
    <citation type="journal article" date="2019" name="Int. J. Syst. Evol. Microbiol.">
        <title>The Global Catalogue of Microorganisms (GCM) 10K type strain sequencing project: providing services to taxonomists for standard genome sequencing and annotation.</title>
        <authorList>
            <consortium name="The Broad Institute Genomics Platform"/>
            <consortium name="The Broad Institute Genome Sequencing Center for Infectious Disease"/>
            <person name="Wu L."/>
            <person name="Ma J."/>
        </authorList>
    </citation>
    <scope>NUCLEOTIDE SEQUENCE [LARGE SCALE GENOMIC DNA]</scope>
    <source>
        <strain evidence="1 2">JCM 1407</strain>
    </source>
</reference>
<dbReference type="RefSeq" id="WP_343760747.1">
    <property type="nucleotide sequence ID" value="NZ_BAAACG010000008.1"/>
</dbReference>
<organism evidence="1 2">
    <name type="scientific">Clostridium oceanicum</name>
    <dbReference type="NCBI Taxonomy" id="1543"/>
    <lineage>
        <taxon>Bacteria</taxon>
        <taxon>Bacillati</taxon>
        <taxon>Bacillota</taxon>
        <taxon>Clostridia</taxon>
        <taxon>Eubacteriales</taxon>
        <taxon>Clostridiaceae</taxon>
        <taxon>Clostridium</taxon>
    </lineage>
</organism>
<dbReference type="CDD" id="cd00657">
    <property type="entry name" value="Ferritin_like"/>
    <property type="match status" value="1"/>
</dbReference>
<sequence length="158" mass="18421">MTIQLTEKERMFLEDAKINEEVCIQKYQNYSNQVKDPKLQQILSKLAGEEQEHYDTLDTLLKGEDPKINVPKPQKPNQNKQVTIENNIQGVMSNKKDEVICNDLLSTEKYVAGTYGDDVFESFNPIVREAMQHIQKDEQKHGEEIFNYMYSKNMCNVK</sequence>
<dbReference type="InterPro" id="IPR012347">
    <property type="entry name" value="Ferritin-like"/>
</dbReference>
<keyword evidence="1" id="KW-0167">Capsid protein</keyword>
<keyword evidence="2" id="KW-1185">Reference proteome</keyword>
<proteinExistence type="predicted"/>
<dbReference type="Gene3D" id="1.20.1260.10">
    <property type="match status" value="1"/>
</dbReference>
<protein>
    <submittedName>
        <fullName evidence="1">Spore coat protein</fullName>
    </submittedName>
</protein>
<dbReference type="InterPro" id="IPR009078">
    <property type="entry name" value="Ferritin-like_SF"/>
</dbReference>
<comment type="caution">
    <text evidence="1">The sequence shown here is derived from an EMBL/GenBank/DDBJ whole genome shotgun (WGS) entry which is preliminary data.</text>
</comment>
<keyword evidence="1" id="KW-0946">Virion</keyword>
<evidence type="ECO:0000313" key="2">
    <source>
        <dbReference type="Proteomes" id="UP001501510"/>
    </source>
</evidence>
<dbReference type="EMBL" id="BAAACG010000008">
    <property type="protein sequence ID" value="GAA0738930.1"/>
    <property type="molecule type" value="Genomic_DNA"/>
</dbReference>
<dbReference type="InterPro" id="IPR012851">
    <property type="entry name" value="Spore_coat_CotF-like"/>
</dbReference>
<dbReference type="Proteomes" id="UP001501510">
    <property type="component" value="Unassembled WGS sequence"/>
</dbReference>
<name>A0ABN1JGD6_9CLOT</name>
<dbReference type="SUPFAM" id="SSF47240">
    <property type="entry name" value="Ferritin-like"/>
    <property type="match status" value="1"/>
</dbReference>
<accession>A0ABN1JGD6</accession>
<dbReference type="Pfam" id="PF07875">
    <property type="entry name" value="Coat_F"/>
    <property type="match status" value="1"/>
</dbReference>
<gene>
    <name evidence="1" type="ORF">GCM10008906_17020</name>
</gene>